<dbReference type="GO" id="GO:0005789">
    <property type="term" value="C:endoplasmic reticulum membrane"/>
    <property type="evidence" value="ECO:0007669"/>
    <property type="project" value="UniProtKB-SubCell"/>
</dbReference>
<dbReference type="Gene3D" id="1.10.630.10">
    <property type="entry name" value="Cytochrome P450"/>
    <property type="match status" value="1"/>
</dbReference>
<evidence type="ECO:0000256" key="12">
    <source>
        <dbReference type="ARBA" id="ARBA00023033"/>
    </source>
</evidence>
<accession>A0A9P0FKW8</accession>
<keyword evidence="8" id="KW-0256">Endoplasmic reticulum</keyword>
<dbReference type="InterPro" id="IPR001128">
    <property type="entry name" value="Cyt_P450"/>
</dbReference>
<dbReference type="InterPro" id="IPR017972">
    <property type="entry name" value="Cyt_P450_CS"/>
</dbReference>
<name>A0A9P0FKW8_BRAAE</name>
<dbReference type="EMBL" id="OV121137">
    <property type="protein sequence ID" value="CAH0559426.1"/>
    <property type="molecule type" value="Genomic_DNA"/>
</dbReference>
<dbReference type="GO" id="GO:0005506">
    <property type="term" value="F:iron ion binding"/>
    <property type="evidence" value="ECO:0007669"/>
    <property type="project" value="InterPro"/>
</dbReference>
<evidence type="ECO:0000256" key="10">
    <source>
        <dbReference type="ARBA" id="ARBA00023002"/>
    </source>
</evidence>
<keyword evidence="16" id="KW-0812">Transmembrane</keyword>
<evidence type="ECO:0000256" key="7">
    <source>
        <dbReference type="ARBA" id="ARBA00022723"/>
    </source>
</evidence>
<sequence length="493" mass="57985">MSVLYVMLVFVFFFLVYFLWCRRKLYITSGKLPGPFAWPIIGNGFYFLGNPDDLLEKIINITKDYSSPMKLWMGPRLVIFIKDPNQLQILMQSSKMSKKSYVYRFLEPFMGKGLFTSAGLQHKTQRKLLQPLFGPTYIESYSYLFQKHADKLAKTLESKVDGKDFDILHYLHDAAFEATMDIMLEDKNEHTFDYKDMPAYVRRFYHIFIQRIFKFWYHLDFVFKFSSYYKEQEHMIKIALTITKEITDSRVPEILERMNDFNIPVELRAPSMLESMMEMVNENPNCLNEEQFRDHMMTFVATSQDTQSSAIAFTLMMLGMHPEIQGEVMSELNEALAGKEKLEYSDLSKLKCMEMCIKESMRLFPLGPFLIRDTIEEFHLDKWVLPKGCTVVLGVYNVHKDPKYWDRPEEFYPKHFLPEATAKRHSYAYLPFSAGPRRCVAQQYSYVNMKIIVSTILQKFKISCDGSLSDLSIMTDVSIRPKNGYLIKICHRR</sequence>
<evidence type="ECO:0000256" key="6">
    <source>
        <dbReference type="ARBA" id="ARBA00022617"/>
    </source>
</evidence>
<evidence type="ECO:0000256" key="11">
    <source>
        <dbReference type="ARBA" id="ARBA00023004"/>
    </source>
</evidence>
<keyword evidence="6 14" id="KW-0349">Heme</keyword>
<dbReference type="SUPFAM" id="SSF48264">
    <property type="entry name" value="Cytochrome P450"/>
    <property type="match status" value="1"/>
</dbReference>
<evidence type="ECO:0000256" key="2">
    <source>
        <dbReference type="ARBA" id="ARBA00003690"/>
    </source>
</evidence>
<dbReference type="InterPro" id="IPR050196">
    <property type="entry name" value="Cytochrome_P450_Monoox"/>
</dbReference>
<gene>
    <name evidence="17" type="ORF">MELIAE_LOCUS9515</name>
</gene>
<dbReference type="InterPro" id="IPR002401">
    <property type="entry name" value="Cyt_P450_E_grp-I"/>
</dbReference>
<dbReference type="PANTHER" id="PTHR24291">
    <property type="entry name" value="CYTOCHROME P450 FAMILY 4"/>
    <property type="match status" value="1"/>
</dbReference>
<dbReference type="PROSITE" id="PS00086">
    <property type="entry name" value="CYTOCHROME_P450"/>
    <property type="match status" value="1"/>
</dbReference>
<comment type="subcellular location">
    <subcellularLocation>
        <location evidence="4">Endoplasmic reticulum membrane</location>
        <topology evidence="4">Peripheral membrane protein</topology>
    </subcellularLocation>
    <subcellularLocation>
        <location evidence="3">Microsome membrane</location>
        <topology evidence="3">Peripheral membrane protein</topology>
    </subcellularLocation>
</comment>
<comment type="similarity">
    <text evidence="5 15">Belongs to the cytochrome P450 family.</text>
</comment>
<dbReference type="Proteomes" id="UP001154078">
    <property type="component" value="Chromosome 6"/>
</dbReference>
<dbReference type="GO" id="GO:0004497">
    <property type="term" value="F:monooxygenase activity"/>
    <property type="evidence" value="ECO:0007669"/>
    <property type="project" value="UniProtKB-KW"/>
</dbReference>
<keyword evidence="18" id="KW-1185">Reference proteome</keyword>
<evidence type="ECO:0000256" key="14">
    <source>
        <dbReference type="PIRSR" id="PIRSR602401-1"/>
    </source>
</evidence>
<dbReference type="InterPro" id="IPR036396">
    <property type="entry name" value="Cyt_P450_sf"/>
</dbReference>
<evidence type="ECO:0000256" key="1">
    <source>
        <dbReference type="ARBA" id="ARBA00001971"/>
    </source>
</evidence>
<evidence type="ECO:0000313" key="17">
    <source>
        <dbReference type="EMBL" id="CAH0559426.1"/>
    </source>
</evidence>
<keyword evidence="7 14" id="KW-0479">Metal-binding</keyword>
<evidence type="ECO:0000256" key="16">
    <source>
        <dbReference type="SAM" id="Phobius"/>
    </source>
</evidence>
<evidence type="ECO:0000313" key="18">
    <source>
        <dbReference type="Proteomes" id="UP001154078"/>
    </source>
</evidence>
<comment type="function">
    <text evidence="2">May be involved in the metabolism of insect hormones and in the breakdown of synthetic insecticides.</text>
</comment>
<evidence type="ECO:0000256" key="4">
    <source>
        <dbReference type="ARBA" id="ARBA00004406"/>
    </source>
</evidence>
<feature type="binding site" description="axial binding residue" evidence="14">
    <location>
        <position position="439"/>
    </location>
    <ligand>
        <name>heme</name>
        <dbReference type="ChEBI" id="CHEBI:30413"/>
    </ligand>
    <ligandPart>
        <name>Fe</name>
        <dbReference type="ChEBI" id="CHEBI:18248"/>
    </ligandPart>
</feature>
<comment type="cofactor">
    <cofactor evidence="1 14">
        <name>heme</name>
        <dbReference type="ChEBI" id="CHEBI:30413"/>
    </cofactor>
</comment>
<dbReference type="AlphaFoldDB" id="A0A9P0FKW8"/>
<proteinExistence type="inferred from homology"/>
<keyword evidence="13 16" id="KW-0472">Membrane</keyword>
<dbReference type="Pfam" id="PF00067">
    <property type="entry name" value="p450"/>
    <property type="match status" value="1"/>
</dbReference>
<evidence type="ECO:0000256" key="9">
    <source>
        <dbReference type="ARBA" id="ARBA00022848"/>
    </source>
</evidence>
<keyword evidence="12 15" id="KW-0503">Monooxygenase</keyword>
<evidence type="ECO:0000256" key="5">
    <source>
        <dbReference type="ARBA" id="ARBA00010617"/>
    </source>
</evidence>
<evidence type="ECO:0000256" key="15">
    <source>
        <dbReference type="RuleBase" id="RU000461"/>
    </source>
</evidence>
<evidence type="ECO:0000256" key="8">
    <source>
        <dbReference type="ARBA" id="ARBA00022824"/>
    </source>
</evidence>
<keyword evidence="9" id="KW-0492">Microsome</keyword>
<keyword evidence="11 14" id="KW-0408">Iron</keyword>
<feature type="transmembrane region" description="Helical" evidence="16">
    <location>
        <begin position="6"/>
        <end position="22"/>
    </location>
</feature>
<keyword evidence="16" id="KW-1133">Transmembrane helix</keyword>
<dbReference type="GO" id="GO:0016705">
    <property type="term" value="F:oxidoreductase activity, acting on paired donors, with incorporation or reduction of molecular oxygen"/>
    <property type="evidence" value="ECO:0007669"/>
    <property type="project" value="InterPro"/>
</dbReference>
<reference evidence="17" key="1">
    <citation type="submission" date="2021-12" db="EMBL/GenBank/DDBJ databases">
        <authorList>
            <person name="King R."/>
        </authorList>
    </citation>
    <scope>NUCLEOTIDE SEQUENCE</scope>
</reference>
<protein>
    <recommendedName>
        <fullName evidence="19">Cytochrome P450</fullName>
    </recommendedName>
</protein>
<dbReference type="PANTHER" id="PTHR24291:SF189">
    <property type="entry name" value="CYTOCHROME P450 4C3-RELATED"/>
    <property type="match status" value="1"/>
</dbReference>
<evidence type="ECO:0000256" key="13">
    <source>
        <dbReference type="ARBA" id="ARBA00023136"/>
    </source>
</evidence>
<evidence type="ECO:0000256" key="3">
    <source>
        <dbReference type="ARBA" id="ARBA00004174"/>
    </source>
</evidence>
<organism evidence="17 18">
    <name type="scientific">Brassicogethes aeneus</name>
    <name type="common">Rape pollen beetle</name>
    <name type="synonym">Meligethes aeneus</name>
    <dbReference type="NCBI Taxonomy" id="1431903"/>
    <lineage>
        <taxon>Eukaryota</taxon>
        <taxon>Metazoa</taxon>
        <taxon>Ecdysozoa</taxon>
        <taxon>Arthropoda</taxon>
        <taxon>Hexapoda</taxon>
        <taxon>Insecta</taxon>
        <taxon>Pterygota</taxon>
        <taxon>Neoptera</taxon>
        <taxon>Endopterygota</taxon>
        <taxon>Coleoptera</taxon>
        <taxon>Polyphaga</taxon>
        <taxon>Cucujiformia</taxon>
        <taxon>Nitidulidae</taxon>
        <taxon>Meligethinae</taxon>
        <taxon>Brassicogethes</taxon>
    </lineage>
</organism>
<dbReference type="OrthoDB" id="1470350at2759"/>
<evidence type="ECO:0008006" key="19">
    <source>
        <dbReference type="Google" id="ProtNLM"/>
    </source>
</evidence>
<dbReference type="PRINTS" id="PR00385">
    <property type="entry name" value="P450"/>
</dbReference>
<dbReference type="GO" id="GO:0020037">
    <property type="term" value="F:heme binding"/>
    <property type="evidence" value="ECO:0007669"/>
    <property type="project" value="InterPro"/>
</dbReference>
<dbReference type="PRINTS" id="PR00463">
    <property type="entry name" value="EP450I"/>
</dbReference>
<keyword evidence="10 15" id="KW-0560">Oxidoreductase</keyword>